<dbReference type="Proteomes" id="UP001500984">
    <property type="component" value="Unassembled WGS sequence"/>
</dbReference>
<keyword evidence="1" id="KW-0812">Transmembrane</keyword>
<evidence type="ECO:0000313" key="3">
    <source>
        <dbReference type="Proteomes" id="UP001500984"/>
    </source>
</evidence>
<keyword evidence="1" id="KW-0472">Membrane</keyword>
<reference evidence="3" key="1">
    <citation type="journal article" date="2019" name="Int. J. Syst. Evol. Microbiol.">
        <title>The Global Catalogue of Microorganisms (GCM) 10K type strain sequencing project: providing services to taxonomists for standard genome sequencing and annotation.</title>
        <authorList>
            <consortium name="The Broad Institute Genomics Platform"/>
            <consortium name="The Broad Institute Genome Sequencing Center for Infectious Disease"/>
            <person name="Wu L."/>
            <person name="Ma J."/>
        </authorList>
    </citation>
    <scope>NUCLEOTIDE SEQUENCE [LARGE SCALE GENOMIC DNA]</scope>
    <source>
        <strain evidence="3">JCM 15900</strain>
    </source>
</reference>
<feature type="transmembrane region" description="Helical" evidence="1">
    <location>
        <begin position="51"/>
        <end position="72"/>
    </location>
</feature>
<feature type="transmembrane region" description="Helical" evidence="1">
    <location>
        <begin position="92"/>
        <end position="117"/>
    </location>
</feature>
<dbReference type="EMBL" id="BAAAPZ010000011">
    <property type="protein sequence ID" value="GAA2101824.1"/>
    <property type="molecule type" value="Genomic_DNA"/>
</dbReference>
<keyword evidence="3" id="KW-1185">Reference proteome</keyword>
<comment type="caution">
    <text evidence="2">The sequence shown here is derived from an EMBL/GenBank/DDBJ whole genome shotgun (WGS) entry which is preliminary data.</text>
</comment>
<proteinExistence type="predicted"/>
<accession>A0ABP5IN21</accession>
<protein>
    <submittedName>
        <fullName evidence="2">Uncharacterized protein</fullName>
    </submittedName>
</protein>
<keyword evidence="1" id="KW-1133">Transmembrane helix</keyword>
<evidence type="ECO:0000313" key="2">
    <source>
        <dbReference type="EMBL" id="GAA2101824.1"/>
    </source>
</evidence>
<name>A0ABP5IN21_9MICO</name>
<feature type="transmembrane region" description="Helical" evidence="1">
    <location>
        <begin position="17"/>
        <end position="39"/>
    </location>
</feature>
<organism evidence="2 3">
    <name type="scientific">Brevibacterium salitolerans</name>
    <dbReference type="NCBI Taxonomy" id="1403566"/>
    <lineage>
        <taxon>Bacteria</taxon>
        <taxon>Bacillati</taxon>
        <taxon>Actinomycetota</taxon>
        <taxon>Actinomycetes</taxon>
        <taxon>Micrococcales</taxon>
        <taxon>Brevibacteriaceae</taxon>
        <taxon>Brevibacterium</taxon>
    </lineage>
</organism>
<sequence>MEGREESVITGGYTLDILAGSGLLLVLWYVLIAVYAWHHRYPGGIVRRRKALQLALTASSAVITAAGAVWLLRGAALWMHSSGLLPSFLAWLGSFVLLVIVAPTVGVLAGAAVIVLYRRHEGTHQG</sequence>
<gene>
    <name evidence="2" type="ORF">GCM10009823_24840</name>
</gene>
<evidence type="ECO:0000256" key="1">
    <source>
        <dbReference type="SAM" id="Phobius"/>
    </source>
</evidence>
<dbReference type="RefSeq" id="WP_344337575.1">
    <property type="nucleotide sequence ID" value="NZ_BAAAPZ010000011.1"/>
</dbReference>